<organism evidence="2 3">
    <name type="scientific">Anaerobacillus alkalidiazotrophicus</name>
    <dbReference type="NCBI Taxonomy" id="472963"/>
    <lineage>
        <taxon>Bacteria</taxon>
        <taxon>Bacillati</taxon>
        <taxon>Bacillota</taxon>
        <taxon>Bacilli</taxon>
        <taxon>Bacillales</taxon>
        <taxon>Bacillaceae</taxon>
        <taxon>Anaerobacillus</taxon>
    </lineage>
</organism>
<keyword evidence="1" id="KW-1133">Transmembrane helix</keyword>
<gene>
    <name evidence="2" type="ORF">BKP45_01195</name>
</gene>
<sequence>MEIFNEQLKEKKLFLSILIIALFFYVILITSIFTYSNIEPIEELQIELHALVSPIVVGNGSTLQVLVYDKKEGPIEKAAVAIHLSDVNNVTEPLKQNLNYIDSGLYETEVQFLHWGKWDAEIEVKVGNHQYKKNLSLIVAR</sequence>
<feature type="transmembrane region" description="Helical" evidence="1">
    <location>
        <begin position="12"/>
        <end position="35"/>
    </location>
</feature>
<keyword evidence="1" id="KW-0472">Membrane</keyword>
<dbReference type="OrthoDB" id="2972966at2"/>
<name>A0A1S2MA35_9BACI</name>
<proteinExistence type="predicted"/>
<keyword evidence="1" id="KW-0812">Transmembrane</keyword>
<evidence type="ECO:0000256" key="1">
    <source>
        <dbReference type="SAM" id="Phobius"/>
    </source>
</evidence>
<evidence type="ECO:0000313" key="3">
    <source>
        <dbReference type="Proteomes" id="UP000180057"/>
    </source>
</evidence>
<comment type="caution">
    <text evidence="2">The sequence shown here is derived from an EMBL/GenBank/DDBJ whole genome shotgun (WGS) entry which is preliminary data.</text>
</comment>
<dbReference type="Proteomes" id="UP000180057">
    <property type="component" value="Unassembled WGS sequence"/>
</dbReference>
<evidence type="ECO:0008006" key="4">
    <source>
        <dbReference type="Google" id="ProtNLM"/>
    </source>
</evidence>
<evidence type="ECO:0000313" key="2">
    <source>
        <dbReference type="EMBL" id="OIJ21420.1"/>
    </source>
</evidence>
<protein>
    <recommendedName>
        <fullName evidence="4">YtkA-like domain-containing protein</fullName>
    </recommendedName>
</protein>
<dbReference type="RefSeq" id="WP_071388034.1">
    <property type="nucleotide sequence ID" value="NZ_MLQS01000001.1"/>
</dbReference>
<keyword evidence="3" id="KW-1185">Reference proteome</keyword>
<accession>A0A1S2MA35</accession>
<dbReference type="AlphaFoldDB" id="A0A1S2MA35"/>
<dbReference type="EMBL" id="MLQS01000001">
    <property type="protein sequence ID" value="OIJ21420.1"/>
    <property type="molecule type" value="Genomic_DNA"/>
</dbReference>
<reference evidence="2 3" key="1">
    <citation type="submission" date="2016-10" db="EMBL/GenBank/DDBJ databases">
        <title>Draft genome sequences of four alkaliphilic bacteria belonging to the Anaerobacillus genus.</title>
        <authorList>
            <person name="Bassil N.M."/>
            <person name="Lloyd J.R."/>
        </authorList>
    </citation>
    <scope>NUCLEOTIDE SEQUENCE [LARGE SCALE GENOMIC DNA]</scope>
    <source>
        <strain evidence="2 3">DSM 22531</strain>
    </source>
</reference>
<dbReference type="STRING" id="472963.BKP45_01195"/>